<protein>
    <submittedName>
        <fullName evidence="2">Uncharacterized protein</fullName>
    </submittedName>
</protein>
<dbReference type="OrthoDB" id="8904098at2759"/>
<feature type="chain" id="PRO_5032393940" evidence="1">
    <location>
        <begin position="21"/>
        <end position="173"/>
    </location>
</feature>
<keyword evidence="1" id="KW-0732">Signal</keyword>
<evidence type="ECO:0000313" key="2">
    <source>
        <dbReference type="EMBL" id="KAF8399406.1"/>
    </source>
</evidence>
<dbReference type="InterPro" id="IPR036259">
    <property type="entry name" value="MFS_trans_sf"/>
</dbReference>
<accession>A0A835DDP9</accession>
<reference evidence="2 3" key="1">
    <citation type="submission" date="2020-04" db="EMBL/GenBank/DDBJ databases">
        <title>Plant Genome Project.</title>
        <authorList>
            <person name="Zhang R.-G."/>
        </authorList>
    </citation>
    <scope>NUCLEOTIDE SEQUENCE [LARGE SCALE GENOMIC DNA]</scope>
    <source>
        <strain evidence="2">YNK0</strain>
        <tissue evidence="2">Leaf</tissue>
    </source>
</reference>
<evidence type="ECO:0000313" key="3">
    <source>
        <dbReference type="Proteomes" id="UP000655225"/>
    </source>
</evidence>
<evidence type="ECO:0000256" key="1">
    <source>
        <dbReference type="SAM" id="SignalP"/>
    </source>
</evidence>
<organism evidence="2 3">
    <name type="scientific">Tetracentron sinense</name>
    <name type="common">Spur-leaf</name>
    <dbReference type="NCBI Taxonomy" id="13715"/>
    <lineage>
        <taxon>Eukaryota</taxon>
        <taxon>Viridiplantae</taxon>
        <taxon>Streptophyta</taxon>
        <taxon>Embryophyta</taxon>
        <taxon>Tracheophyta</taxon>
        <taxon>Spermatophyta</taxon>
        <taxon>Magnoliopsida</taxon>
        <taxon>Trochodendrales</taxon>
        <taxon>Trochodendraceae</taxon>
        <taxon>Tetracentron</taxon>
    </lineage>
</organism>
<dbReference type="Proteomes" id="UP000655225">
    <property type="component" value="Unassembled WGS sequence"/>
</dbReference>
<feature type="signal peptide" evidence="1">
    <location>
        <begin position="1"/>
        <end position="20"/>
    </location>
</feature>
<dbReference type="Gene3D" id="1.20.1250.20">
    <property type="entry name" value="MFS general substrate transporter like domains"/>
    <property type="match status" value="1"/>
</dbReference>
<dbReference type="PANTHER" id="PTHR11654">
    <property type="entry name" value="OLIGOPEPTIDE TRANSPORTER-RELATED"/>
    <property type="match status" value="1"/>
</dbReference>
<proteinExistence type="predicted"/>
<sequence length="173" mass="19805">MLMFGSIVLFYLGMRVYVYIQPEGSIFSGIAQVLVATYKKRHLKLPTTEELPRILYDPPLKGTSFVLKLPLTHQFRILNKAAIIVDGELNPDGSRSPKWRLCSIQQVEGVKCLIRILNMGFWYHMLHCNISTRDIYSVTSPENEQTPRTQISDPRWITSDHNYAHAGAMDPNL</sequence>
<keyword evidence="3" id="KW-1185">Reference proteome</keyword>
<dbReference type="EMBL" id="JABCRI010000010">
    <property type="protein sequence ID" value="KAF8399406.1"/>
    <property type="molecule type" value="Genomic_DNA"/>
</dbReference>
<comment type="caution">
    <text evidence="2">The sequence shown here is derived from an EMBL/GenBank/DDBJ whole genome shotgun (WGS) entry which is preliminary data.</text>
</comment>
<dbReference type="AlphaFoldDB" id="A0A835DDP9"/>
<name>A0A835DDP9_TETSI</name>
<gene>
    <name evidence="2" type="ORF">HHK36_015270</name>
</gene>